<gene>
    <name evidence="2" type="ORF">Tco_1079577</name>
</gene>
<evidence type="ECO:0000313" key="2">
    <source>
        <dbReference type="EMBL" id="GJT90732.1"/>
    </source>
</evidence>
<proteinExistence type="predicted"/>
<accession>A0ABQ5HTY9</accession>
<dbReference type="EMBL" id="BQNB010019950">
    <property type="protein sequence ID" value="GJT90732.1"/>
    <property type="molecule type" value="Genomic_DNA"/>
</dbReference>
<sequence>MVVVTNSVGSLFLGGKRGCLMVGNHDEDMIRRNLTARKGGNNDGKNDAVKVFNEMSSIKMLEQDGSVREYYVVFVSLANRVGWDNLCSVTMFTHGLQPEIAKMVRILKPKTLYDAYCLAIMQESTNELLRKIGLDVNFMGLDVNHCLGNKGNKMVTNKEKHVVLQYIRKKEDRDSGISVNNSEINIVNESGEREIKRELGNGIEGDEVIEFIVGDIIWEEEEDCTIEEIESNGVTAITGGGIGGGELCKENGKGNQIELSEVIGECCKENVNGKEIVSIGLTTHDTNNDEKNNEKSDGKHNEMRDGKSDEVVHFDGKREDLELLDENGEGFELLENHSLDFVKLVEAVCDDKLDEVIVGGYGTHLGAIRGVEEFIKNNVKKNGSEVLEIECSVVDESEVKNSVKNGREFLEMECSVVDVKKEEGFEELYLLLEKEEKVYGWIYENGRKGKRHVGYIAKLRTVTGSLIFGDGQKGRKKGIGVEMFLEVQIA</sequence>
<protein>
    <submittedName>
        <fullName evidence="2">Uncharacterized protein</fullName>
    </submittedName>
</protein>
<reference evidence="2" key="1">
    <citation type="journal article" date="2022" name="Int. J. Mol. Sci.">
        <title>Draft Genome of Tanacetum Coccineum: Genomic Comparison of Closely Related Tanacetum-Family Plants.</title>
        <authorList>
            <person name="Yamashiro T."/>
            <person name="Shiraishi A."/>
            <person name="Nakayama K."/>
            <person name="Satake H."/>
        </authorList>
    </citation>
    <scope>NUCLEOTIDE SEQUENCE</scope>
</reference>
<feature type="region of interest" description="Disordered" evidence="1">
    <location>
        <begin position="282"/>
        <end position="307"/>
    </location>
</feature>
<reference evidence="2" key="2">
    <citation type="submission" date="2022-01" db="EMBL/GenBank/DDBJ databases">
        <authorList>
            <person name="Yamashiro T."/>
            <person name="Shiraishi A."/>
            <person name="Satake H."/>
            <person name="Nakayama K."/>
        </authorList>
    </citation>
    <scope>NUCLEOTIDE SEQUENCE</scope>
</reference>
<evidence type="ECO:0000313" key="3">
    <source>
        <dbReference type="Proteomes" id="UP001151760"/>
    </source>
</evidence>
<keyword evidence="3" id="KW-1185">Reference proteome</keyword>
<comment type="caution">
    <text evidence="2">The sequence shown here is derived from an EMBL/GenBank/DDBJ whole genome shotgun (WGS) entry which is preliminary data.</text>
</comment>
<dbReference type="Proteomes" id="UP001151760">
    <property type="component" value="Unassembled WGS sequence"/>
</dbReference>
<name>A0ABQ5HTY9_9ASTR</name>
<evidence type="ECO:0000256" key="1">
    <source>
        <dbReference type="SAM" id="MobiDB-lite"/>
    </source>
</evidence>
<organism evidence="2 3">
    <name type="scientific">Tanacetum coccineum</name>
    <dbReference type="NCBI Taxonomy" id="301880"/>
    <lineage>
        <taxon>Eukaryota</taxon>
        <taxon>Viridiplantae</taxon>
        <taxon>Streptophyta</taxon>
        <taxon>Embryophyta</taxon>
        <taxon>Tracheophyta</taxon>
        <taxon>Spermatophyta</taxon>
        <taxon>Magnoliopsida</taxon>
        <taxon>eudicotyledons</taxon>
        <taxon>Gunneridae</taxon>
        <taxon>Pentapetalae</taxon>
        <taxon>asterids</taxon>
        <taxon>campanulids</taxon>
        <taxon>Asterales</taxon>
        <taxon>Asteraceae</taxon>
        <taxon>Asteroideae</taxon>
        <taxon>Anthemideae</taxon>
        <taxon>Anthemidinae</taxon>
        <taxon>Tanacetum</taxon>
    </lineage>
</organism>
<feature type="compositionally biased region" description="Basic and acidic residues" evidence="1">
    <location>
        <begin position="286"/>
        <end position="307"/>
    </location>
</feature>